<keyword evidence="2" id="KW-1185">Reference proteome</keyword>
<dbReference type="InterPro" id="IPR028994">
    <property type="entry name" value="Integrin_alpha_N"/>
</dbReference>
<dbReference type="SUPFAM" id="SSF69318">
    <property type="entry name" value="Integrin alpha N-terminal domain"/>
    <property type="match status" value="1"/>
</dbReference>
<evidence type="ECO:0000313" key="2">
    <source>
        <dbReference type="Proteomes" id="UP000279446"/>
    </source>
</evidence>
<dbReference type="EMBL" id="RZNY01000062">
    <property type="protein sequence ID" value="RUT38369.1"/>
    <property type="molecule type" value="Genomic_DNA"/>
</dbReference>
<accession>A0A433XVF9</accession>
<dbReference type="Proteomes" id="UP000279446">
    <property type="component" value="Unassembled WGS sequence"/>
</dbReference>
<gene>
    <name evidence="1" type="ORF">EJP82_27425</name>
</gene>
<evidence type="ECO:0000313" key="1">
    <source>
        <dbReference type="EMBL" id="RUT38369.1"/>
    </source>
</evidence>
<dbReference type="AlphaFoldDB" id="A0A433XVF9"/>
<name>A0A433XVF9_9BACL</name>
<reference evidence="1 2" key="1">
    <citation type="submission" date="2018-12" db="EMBL/GenBank/DDBJ databases">
        <authorList>
            <person name="Sun L."/>
            <person name="Chen Z."/>
        </authorList>
    </citation>
    <scope>NUCLEOTIDE SEQUENCE [LARGE SCALE GENOMIC DNA]</scope>
    <source>
        <strain evidence="1 2">DSM 15890</strain>
    </source>
</reference>
<comment type="caution">
    <text evidence="1">The sequence shown here is derived from an EMBL/GenBank/DDBJ whole genome shotgun (WGS) entry which is preliminary data.</text>
</comment>
<evidence type="ECO:0008006" key="3">
    <source>
        <dbReference type="Google" id="ProtNLM"/>
    </source>
</evidence>
<protein>
    <recommendedName>
        <fullName evidence="3">VCBS repeat-containing protein</fullName>
    </recommendedName>
</protein>
<organism evidence="1 2">
    <name type="scientific">Paenibacillus anaericanus</name>
    <dbReference type="NCBI Taxonomy" id="170367"/>
    <lineage>
        <taxon>Bacteria</taxon>
        <taxon>Bacillati</taxon>
        <taxon>Bacillota</taxon>
        <taxon>Bacilli</taxon>
        <taxon>Bacillales</taxon>
        <taxon>Paenibacillaceae</taxon>
        <taxon>Paenibacillus</taxon>
    </lineage>
</organism>
<proteinExistence type="predicted"/>
<sequence length="125" mass="14463">MNSWGKVRFVSGYFMKNKIPKLHFYIVSSNLVVLDTLPDSYSNNHELESIQAVSFKDINGDGEKDITIIGNYNTWDASNTIASVTTIASVYFYSWESFTQLPWYNENGLMKFERNCIERNKKVNI</sequence>